<sequence length="1599" mass="173850">MDAWTARSSSQPRSLRSARSNRSSSSGSESPNARGARGAGRLSRPGPAALLARQALQEYIQDLENQLAVKNGLLDEALRLHRIFHGRLVTLSEGLERKDHQLARESQSKQDAWRQAAKQTEDCQHWRQMAESLEEENSALRDELVESRENYQRLQHFVEGFELQSAARTVGPRSRTISQLPEEARAPEIPVRRAASEELSKSCPVITRSPPQEAANLSFFWSPLEAWAQVGSSASDRLCGVSLERYRVEVVPQRLDPVDEAKIEDPKEDTKSLESNSKEVPTRELLRTPRGTLPEHVPLAAANPAPTNAAPLHGGASPVRDARTSINLALPIPSAGPGPPSGPQPVRYLQNLQPPKPGAGMERREVDAARFSGASASTVAAAAAGVTSAIPKRREKGKGSGGGQILTVPLNSELQEVQSHSECCGSHVKGVMGVFGAEGRGRELRGALPHLGFVQFEGVQFGASRMALRNVLLAFTFIATGGLLFGYIIGINGNVVTKGQLICPDGWDGPVGTWRSTGFQQCWHFSDWDQGILSSLNLIGAVVSSAICFKWADVLGRKKEVQIGALLYFLGSAIAAGAPMLWGIYVGFLVYGLGIGFCMHAAPVYIAEIAPAEMRGTLVSAKEMVIVLGMFLGFAAGAIFAGWHQAGWRLMVVIAAIFACIVEVGIIFIPNSPRWLVLRSLRSNSLSEVDEEYAAEAKEALAFFRATTQQEIEEEFMTMLNDARDASAGSSHSASCSETLRYPKPLVIGCGLVFFQQVTGQPSVLYFATNIFKSAGFAGAAALSSVGVGLVKLLATLFTVWRVDLYGRRQLLLWGIFGMIIALTMLGVAFTFRHVDGDTVTIPRGAAIVTVLALMVYVSAYQVGFGPISWLMISEIFPLGVRGSALSTAAMVNFGSNILMTLCQTALMDALTPAGAFFLYLALALVSKVFVAYMVGSDASREFPGARESYNGSQEDAIIQILRSACGAIEDLSELAIPVLKKEKAESNPPGFESEGSPGTGATEAAPASASEPVLEAPPGNFTKEEHTEEKEPVETVQAIPLSEKEARGEETETKKKKRKRKHRSGPSTKKEKRKKKKVQAEEEEQAGARSTAAPVEDLTTTQEEKDLQVHENPKKFELKPAPKGIRPAHGGVLRRPAGLHRDESAPVPRERWGRGLTVQGADVPVAELAKGVELVIDEGSYFGAACRVAGTIRGLEVEREATHVLLQATGTDLESLLKRCTGAPGEHLRGHLCGPTCSGDRVAEDLIHIKKVRLARGHEEEEHWCRNLVAVEKPAGDDLRDLREKRDELKEAKEKDKSRSRRRSKKLRVKGGKEDKVAKVSSSSSSPVIQTDGTMPRAASSKSLQALFAGTGLDFKEKTRRRVARRARRLVRRKKQDRRESSSRSSTSDHDQEIDFAQEEGFFEGATKIQRVADSCPGALGARSLADMRRVLLQTAGFEEHSQLVTPTAVQYFRQELQRKSTGPVARELLTLCSSVDYLLRGRAAQAVDCLLQRVKSIESTMAGSHWSVSQRLELPPLDLQTLAPREELMSAQRAAAEDAKTRHLASLPDGRSRSKGMAKGKDAPSQEFTRRDRDRGKGKGSGKFDKGKKKEDDSKQG</sequence>
<feature type="region of interest" description="Disordered" evidence="16">
    <location>
        <begin position="1289"/>
        <end position="1339"/>
    </location>
</feature>
<evidence type="ECO:0000256" key="1">
    <source>
        <dbReference type="ARBA" id="ARBA00004141"/>
    </source>
</evidence>
<feature type="compositionally biased region" description="Polar residues" evidence="16">
    <location>
        <begin position="1"/>
        <end position="11"/>
    </location>
</feature>
<feature type="transmembrane region" description="Helical" evidence="17">
    <location>
        <begin position="845"/>
        <end position="873"/>
    </location>
</feature>
<feature type="compositionally biased region" description="Basic residues" evidence="16">
    <location>
        <begin position="1359"/>
        <end position="1377"/>
    </location>
</feature>
<feature type="compositionally biased region" description="Basic and acidic residues" evidence="16">
    <location>
        <begin position="1561"/>
        <end position="1599"/>
    </location>
</feature>
<evidence type="ECO:0000256" key="5">
    <source>
        <dbReference type="ARBA" id="ARBA00022692"/>
    </source>
</evidence>
<evidence type="ECO:0000256" key="4">
    <source>
        <dbReference type="ARBA" id="ARBA00022448"/>
    </source>
</evidence>
<evidence type="ECO:0000256" key="8">
    <source>
        <dbReference type="ARBA" id="ARBA00044637"/>
    </source>
</evidence>
<keyword evidence="6 17" id="KW-1133">Transmembrane helix</keyword>
<keyword evidence="5 17" id="KW-0812">Transmembrane</keyword>
<feature type="region of interest" description="Disordered" evidence="16">
    <location>
        <begin position="384"/>
        <end position="404"/>
    </location>
</feature>
<dbReference type="Gene3D" id="1.20.1250.20">
    <property type="entry name" value="MFS general substrate transporter like domains"/>
    <property type="match status" value="1"/>
</dbReference>
<feature type="coiled-coil region" evidence="15">
    <location>
        <begin position="116"/>
        <end position="150"/>
    </location>
</feature>
<dbReference type="InterPro" id="IPR003663">
    <property type="entry name" value="Sugar/inositol_transpt"/>
</dbReference>
<evidence type="ECO:0000256" key="2">
    <source>
        <dbReference type="ARBA" id="ARBA00010992"/>
    </source>
</evidence>
<feature type="transmembrane region" description="Helical" evidence="17">
    <location>
        <begin position="885"/>
        <end position="908"/>
    </location>
</feature>
<evidence type="ECO:0000256" key="9">
    <source>
        <dbReference type="ARBA" id="ARBA00044648"/>
    </source>
</evidence>
<feature type="compositionally biased region" description="Basic and acidic residues" evidence="16">
    <location>
        <begin position="1043"/>
        <end position="1054"/>
    </location>
</feature>
<comment type="similarity">
    <text evidence="2">Belongs to the major facilitator superfamily. Sugar transporter (TC 2.A.1.1) family.</text>
</comment>
<feature type="region of interest" description="Disordered" evidence="16">
    <location>
        <begin position="1"/>
        <end position="44"/>
    </location>
</feature>
<comment type="catalytic activity">
    <reaction evidence="13">
        <text>D-fructose(out) = D-fructose(in)</text>
        <dbReference type="Rhea" id="RHEA:60372"/>
        <dbReference type="ChEBI" id="CHEBI:37721"/>
    </reaction>
    <physiologicalReaction direction="left-to-right" evidence="13">
        <dbReference type="Rhea" id="RHEA:60373"/>
    </physiologicalReaction>
</comment>
<comment type="catalytic activity">
    <reaction evidence="10">
        <text>D-xylose(out) = D-xylose(in)</text>
        <dbReference type="Rhea" id="RHEA:78427"/>
        <dbReference type="ChEBI" id="CHEBI:53455"/>
    </reaction>
    <physiologicalReaction direction="left-to-right" evidence="10">
        <dbReference type="Rhea" id="RHEA:78428"/>
    </physiologicalReaction>
</comment>
<reference evidence="19 20" key="1">
    <citation type="submission" date="2024-02" db="EMBL/GenBank/DDBJ databases">
        <authorList>
            <person name="Chen Y."/>
            <person name="Shah S."/>
            <person name="Dougan E. K."/>
            <person name="Thang M."/>
            <person name="Chan C."/>
        </authorList>
    </citation>
    <scope>NUCLEOTIDE SEQUENCE [LARGE SCALE GENOMIC DNA]</scope>
</reference>
<dbReference type="Proteomes" id="UP001642464">
    <property type="component" value="Unassembled WGS sequence"/>
</dbReference>
<feature type="region of interest" description="Disordered" evidence="16">
    <location>
        <begin position="1359"/>
        <end position="1393"/>
    </location>
</feature>
<name>A0ABP0RPQ3_9DINO</name>
<evidence type="ECO:0000313" key="20">
    <source>
        <dbReference type="Proteomes" id="UP001642464"/>
    </source>
</evidence>
<feature type="transmembrane region" description="Helical" evidence="17">
    <location>
        <begin position="650"/>
        <end position="669"/>
    </location>
</feature>
<comment type="catalytic activity">
    <reaction evidence="9">
        <text>D-glucose(out) = D-glucose(in)</text>
        <dbReference type="Rhea" id="RHEA:60376"/>
        <dbReference type="ChEBI" id="CHEBI:4167"/>
    </reaction>
    <physiologicalReaction direction="left-to-right" evidence="9">
        <dbReference type="Rhea" id="RHEA:60377"/>
    </physiologicalReaction>
</comment>
<dbReference type="InterPro" id="IPR005828">
    <property type="entry name" value="MFS_sugar_transport-like"/>
</dbReference>
<evidence type="ECO:0000256" key="13">
    <source>
        <dbReference type="ARBA" id="ARBA00044710"/>
    </source>
</evidence>
<evidence type="ECO:0000256" key="6">
    <source>
        <dbReference type="ARBA" id="ARBA00022989"/>
    </source>
</evidence>
<evidence type="ECO:0000313" key="19">
    <source>
        <dbReference type="EMBL" id="CAK9102616.1"/>
    </source>
</evidence>
<comment type="catalytic activity">
    <reaction evidence="8">
        <text>D-galactose(in) = D-galactose(out)</text>
        <dbReference type="Rhea" id="RHEA:34915"/>
        <dbReference type="ChEBI" id="CHEBI:4139"/>
    </reaction>
    <physiologicalReaction direction="right-to-left" evidence="8">
        <dbReference type="Rhea" id="RHEA:34917"/>
    </physiologicalReaction>
</comment>
<proteinExistence type="inferred from homology"/>
<feature type="compositionally biased region" description="Basic residues" evidence="16">
    <location>
        <begin position="1299"/>
        <end position="1311"/>
    </location>
</feature>
<feature type="transmembrane region" description="Helical" evidence="17">
    <location>
        <begin position="588"/>
        <end position="612"/>
    </location>
</feature>
<keyword evidence="15" id="KW-0175">Coiled coil</keyword>
<dbReference type="PANTHER" id="PTHR48023">
    <property type="entry name" value="D-XYLOSE-PROTON SYMPORTER-LIKE 2"/>
    <property type="match status" value="1"/>
</dbReference>
<keyword evidence="7 17" id="KW-0472">Membrane</keyword>
<evidence type="ECO:0000256" key="12">
    <source>
        <dbReference type="ARBA" id="ARBA00044668"/>
    </source>
</evidence>
<feature type="transmembrane region" description="Helical" evidence="17">
    <location>
        <begin position="811"/>
        <end position="833"/>
    </location>
</feature>
<comment type="subunit">
    <text evidence="3">Homodimer.</text>
</comment>
<dbReference type="InterPro" id="IPR020846">
    <property type="entry name" value="MFS_dom"/>
</dbReference>
<dbReference type="PROSITE" id="PS50850">
    <property type="entry name" value="MFS"/>
    <property type="match status" value="1"/>
</dbReference>
<dbReference type="PROSITE" id="PS00217">
    <property type="entry name" value="SUGAR_TRANSPORT_2"/>
    <property type="match status" value="1"/>
</dbReference>
<comment type="subcellular location">
    <subcellularLocation>
        <location evidence="1">Membrane</location>
        <topology evidence="1">Multi-pass membrane protein</topology>
    </subcellularLocation>
</comment>
<evidence type="ECO:0000256" key="14">
    <source>
        <dbReference type="ARBA" id="ARBA00044780"/>
    </source>
</evidence>
<evidence type="ECO:0000256" key="17">
    <source>
        <dbReference type="SAM" id="Phobius"/>
    </source>
</evidence>
<dbReference type="Pfam" id="PF00083">
    <property type="entry name" value="Sugar_tr"/>
    <property type="match status" value="1"/>
</dbReference>
<gene>
    <name evidence="19" type="ORF">SCF082_LOCUS47956</name>
</gene>
<dbReference type="InterPro" id="IPR036259">
    <property type="entry name" value="MFS_trans_sf"/>
</dbReference>
<dbReference type="PRINTS" id="PR00171">
    <property type="entry name" value="SUGRTRNSPORT"/>
</dbReference>
<feature type="region of interest" description="Disordered" evidence="16">
    <location>
        <begin position="259"/>
        <end position="291"/>
    </location>
</feature>
<accession>A0ABP0RPQ3</accession>
<feature type="compositionally biased region" description="Basic and acidic residues" evidence="16">
    <location>
        <begin position="1023"/>
        <end position="1034"/>
    </location>
</feature>
<evidence type="ECO:0000256" key="11">
    <source>
        <dbReference type="ARBA" id="ARBA00044662"/>
    </source>
</evidence>
<feature type="region of interest" description="Disordered" evidence="16">
    <location>
        <begin position="1533"/>
        <end position="1599"/>
    </location>
</feature>
<feature type="transmembrane region" description="Helical" evidence="17">
    <location>
        <begin position="471"/>
        <end position="491"/>
    </location>
</feature>
<dbReference type="SUPFAM" id="SSF103473">
    <property type="entry name" value="MFS general substrate transporter"/>
    <property type="match status" value="1"/>
</dbReference>
<feature type="transmembrane region" description="Helical" evidence="17">
    <location>
        <begin position="914"/>
        <end position="935"/>
    </location>
</feature>
<keyword evidence="4" id="KW-0813">Transport</keyword>
<dbReference type="EMBL" id="CAXAMM010042029">
    <property type="protein sequence ID" value="CAK9102616.1"/>
    <property type="molecule type" value="Genomic_DNA"/>
</dbReference>
<evidence type="ECO:0000256" key="15">
    <source>
        <dbReference type="SAM" id="Coils"/>
    </source>
</evidence>
<feature type="transmembrane region" description="Helical" evidence="17">
    <location>
        <begin position="563"/>
        <end position="582"/>
    </location>
</feature>
<evidence type="ECO:0000256" key="10">
    <source>
        <dbReference type="ARBA" id="ARBA00044656"/>
    </source>
</evidence>
<organism evidence="19 20">
    <name type="scientific">Durusdinium trenchii</name>
    <dbReference type="NCBI Taxonomy" id="1381693"/>
    <lineage>
        <taxon>Eukaryota</taxon>
        <taxon>Sar</taxon>
        <taxon>Alveolata</taxon>
        <taxon>Dinophyceae</taxon>
        <taxon>Suessiales</taxon>
        <taxon>Symbiodiniaceae</taxon>
        <taxon>Durusdinium</taxon>
    </lineage>
</organism>
<comment type="catalytic activity">
    <reaction evidence="11">
        <text>D-mannose(out) = D-mannose(in)</text>
        <dbReference type="Rhea" id="RHEA:78391"/>
        <dbReference type="ChEBI" id="CHEBI:4208"/>
    </reaction>
    <physiologicalReaction direction="left-to-right" evidence="11">
        <dbReference type="Rhea" id="RHEA:78392"/>
    </physiologicalReaction>
</comment>
<comment type="catalytic activity">
    <reaction evidence="12">
        <text>D-glucosamine(out) = D-glucosamine(in)</text>
        <dbReference type="Rhea" id="RHEA:78423"/>
        <dbReference type="ChEBI" id="CHEBI:58723"/>
    </reaction>
    <physiologicalReaction direction="left-to-right" evidence="12">
        <dbReference type="Rhea" id="RHEA:78424"/>
    </physiologicalReaction>
</comment>
<dbReference type="PANTHER" id="PTHR48023:SF4">
    <property type="entry name" value="D-XYLOSE-PROTON SYMPORTER-LIKE 2"/>
    <property type="match status" value="1"/>
</dbReference>
<feature type="domain" description="Major facilitator superfamily (MFS) profile" evidence="18">
    <location>
        <begin position="474"/>
        <end position="939"/>
    </location>
</feature>
<protein>
    <recommendedName>
        <fullName evidence="14">Hexose transporter 1</fullName>
    </recommendedName>
</protein>
<dbReference type="InterPro" id="IPR050820">
    <property type="entry name" value="MFS_Sugar_Transporter"/>
</dbReference>
<dbReference type="NCBIfam" id="TIGR00879">
    <property type="entry name" value="SP"/>
    <property type="match status" value="1"/>
</dbReference>
<feature type="compositionally biased region" description="Basic and acidic residues" evidence="16">
    <location>
        <begin position="259"/>
        <end position="287"/>
    </location>
</feature>
<feature type="transmembrane region" description="Helical" evidence="17">
    <location>
        <begin position="775"/>
        <end position="799"/>
    </location>
</feature>
<evidence type="ECO:0000256" key="3">
    <source>
        <dbReference type="ARBA" id="ARBA00011738"/>
    </source>
</evidence>
<feature type="compositionally biased region" description="Basic and acidic residues" evidence="16">
    <location>
        <begin position="1378"/>
        <end position="1393"/>
    </location>
</feature>
<feature type="region of interest" description="Disordered" evidence="16">
    <location>
        <begin position="984"/>
        <end position="1148"/>
    </location>
</feature>
<feature type="compositionally biased region" description="Low complexity" evidence="16">
    <location>
        <begin position="12"/>
        <end position="44"/>
    </location>
</feature>
<comment type="caution">
    <text evidence="19">The sequence shown here is derived from an EMBL/GenBank/DDBJ whole genome shotgun (WGS) entry which is preliminary data.</text>
</comment>
<dbReference type="InterPro" id="IPR005829">
    <property type="entry name" value="Sugar_transporter_CS"/>
</dbReference>
<feature type="compositionally biased region" description="Basic residues" evidence="16">
    <location>
        <begin position="1055"/>
        <end position="1078"/>
    </location>
</feature>
<keyword evidence="20" id="KW-1185">Reference proteome</keyword>
<evidence type="ECO:0000256" key="7">
    <source>
        <dbReference type="ARBA" id="ARBA00023136"/>
    </source>
</evidence>
<feature type="transmembrane region" description="Helical" evidence="17">
    <location>
        <begin position="624"/>
        <end position="644"/>
    </location>
</feature>
<evidence type="ECO:0000259" key="18">
    <source>
        <dbReference type="PROSITE" id="PS50850"/>
    </source>
</evidence>
<feature type="compositionally biased region" description="Basic and acidic residues" evidence="16">
    <location>
        <begin position="1103"/>
        <end position="1121"/>
    </location>
</feature>
<evidence type="ECO:0000256" key="16">
    <source>
        <dbReference type="SAM" id="MobiDB-lite"/>
    </source>
</evidence>
<feature type="compositionally biased region" description="Low complexity" evidence="16">
    <location>
        <begin position="995"/>
        <end position="1013"/>
    </location>
</feature>
<feature type="compositionally biased region" description="Basic and acidic residues" evidence="16">
    <location>
        <begin position="1289"/>
        <end position="1298"/>
    </location>
</feature>